<dbReference type="RefSeq" id="WP_115000501.1">
    <property type="nucleotide sequence ID" value="NZ_UFXS01000001.1"/>
</dbReference>
<evidence type="ECO:0000313" key="2">
    <source>
        <dbReference type="Proteomes" id="UP000254737"/>
    </source>
</evidence>
<organism evidence="1 2">
    <name type="scientific">Empedobacter falsenii</name>
    <dbReference type="NCBI Taxonomy" id="343874"/>
    <lineage>
        <taxon>Bacteria</taxon>
        <taxon>Pseudomonadati</taxon>
        <taxon>Bacteroidota</taxon>
        <taxon>Flavobacteriia</taxon>
        <taxon>Flavobacteriales</taxon>
        <taxon>Weeksellaceae</taxon>
        <taxon>Empedobacter</taxon>
    </lineage>
</organism>
<accession>A0A376GHT4</accession>
<dbReference type="AlphaFoldDB" id="A0A376GHT4"/>
<protein>
    <submittedName>
        <fullName evidence="1">Uncharacterized protein</fullName>
    </submittedName>
</protein>
<evidence type="ECO:0000313" key="1">
    <source>
        <dbReference type="EMBL" id="STD58563.1"/>
    </source>
</evidence>
<dbReference type="Proteomes" id="UP000254737">
    <property type="component" value="Unassembled WGS sequence"/>
</dbReference>
<name>A0A376GHT4_9FLAO</name>
<reference evidence="1 2" key="1">
    <citation type="submission" date="2018-06" db="EMBL/GenBank/DDBJ databases">
        <authorList>
            <consortium name="Pathogen Informatics"/>
            <person name="Doyle S."/>
        </authorList>
    </citation>
    <scope>NUCLEOTIDE SEQUENCE [LARGE SCALE GENOMIC DNA]</scope>
    <source>
        <strain evidence="1 2">NCTC13456</strain>
    </source>
</reference>
<sequence length="84" mass="10088">MNGKKYGMPPPKTRFEMEHNFYLALEDFNQKMDSENKDLIQNAIWATGRHLKEVRMTPNHRIDVSTINEMMRLQANMMEWMKNL</sequence>
<proteinExistence type="predicted"/>
<dbReference type="EMBL" id="UFXS01000001">
    <property type="protein sequence ID" value="STD58563.1"/>
    <property type="molecule type" value="Genomic_DNA"/>
</dbReference>
<gene>
    <name evidence="1" type="ORF">NCTC13456_02187</name>
</gene>